<organism evidence="1">
    <name type="scientific">Lepeophtheirus salmonis</name>
    <name type="common">Salmon louse</name>
    <name type="synonym">Caligus salmonis</name>
    <dbReference type="NCBI Taxonomy" id="72036"/>
    <lineage>
        <taxon>Eukaryota</taxon>
        <taxon>Metazoa</taxon>
        <taxon>Ecdysozoa</taxon>
        <taxon>Arthropoda</taxon>
        <taxon>Crustacea</taxon>
        <taxon>Multicrustacea</taxon>
        <taxon>Hexanauplia</taxon>
        <taxon>Copepoda</taxon>
        <taxon>Siphonostomatoida</taxon>
        <taxon>Caligidae</taxon>
        <taxon>Lepeophtheirus</taxon>
    </lineage>
</organism>
<name>A0A0K2VJ10_LEPSM</name>
<protein>
    <submittedName>
        <fullName evidence="1">Uncharacterized protein</fullName>
    </submittedName>
</protein>
<sequence>MLFTLVALSVDNHTSNRNFYEKLICNGELKTSIPHLQEETKKMHLLFYPVHNFKNIYSCFLRWRCSSAHQHLEDPRLSDQILLREPIS</sequence>
<evidence type="ECO:0000313" key="1">
    <source>
        <dbReference type="EMBL" id="CDW49961.1"/>
    </source>
</evidence>
<dbReference type="EMBL" id="HACA01032600">
    <property type="protein sequence ID" value="CDW49961.1"/>
    <property type="molecule type" value="Transcribed_RNA"/>
</dbReference>
<dbReference type="AlphaFoldDB" id="A0A0K2VJ10"/>
<accession>A0A0K2VJ10</accession>
<reference evidence="1" key="1">
    <citation type="submission" date="2014-05" db="EMBL/GenBank/DDBJ databases">
        <authorList>
            <person name="Chronopoulou M."/>
        </authorList>
    </citation>
    <scope>NUCLEOTIDE SEQUENCE</scope>
    <source>
        <tissue evidence="1">Whole organism</tissue>
    </source>
</reference>
<proteinExistence type="predicted"/>